<sequence>MSTLAAQDPGRPMGGAEKVAAVLLALDRDVSSRILKHFDHRELKNIARVAARLDAIPSKTLEDICDGLIDEISNGAPDLLGGESVAEELLASALPDEQVADIMSELRGRSNKFLWQRVGALSEKVLGDYLATEHPQTAALVLARVDPGTAAKVLALLPGPLRASAMRRMLVSKPVSEHVLHLVEEALQEDLFAVSNAPSTAEVSARVAGIVNQLEREQIVEIIEGISAAEPVLAEQLKSLIFSFEDIVGLSQKSRMMIFDQASTERVILALRGADSNMREAVLPCLSQRTRRMVEAELASPAEPPRKDVVASQREIANIVLRLSEQGLIDLAAEKRGEVA</sequence>
<comment type="caution">
    <text evidence="14">The sequence shown here is derived from an EMBL/GenBank/DDBJ whole genome shotgun (WGS) entry which is preliminary data.</text>
</comment>
<keyword evidence="15" id="KW-1185">Reference proteome</keyword>
<evidence type="ECO:0000256" key="2">
    <source>
        <dbReference type="ARBA" id="ARBA00004413"/>
    </source>
</evidence>
<evidence type="ECO:0000256" key="7">
    <source>
        <dbReference type="ARBA" id="ARBA00022779"/>
    </source>
</evidence>
<keyword evidence="14" id="KW-0282">Flagellum</keyword>
<name>A0A9W6LRB6_9HYPH</name>
<evidence type="ECO:0000256" key="10">
    <source>
        <dbReference type="ARBA" id="ARBA00025598"/>
    </source>
</evidence>
<dbReference type="RefSeq" id="WP_281801124.1">
    <property type="nucleotide sequence ID" value="NZ_BSEC01000001.1"/>
</dbReference>
<dbReference type="Gene3D" id="1.10.220.30">
    <property type="match status" value="3"/>
</dbReference>
<dbReference type="GO" id="GO:0009425">
    <property type="term" value="C:bacterial-type flagellum basal body"/>
    <property type="evidence" value="ECO:0007669"/>
    <property type="project" value="UniProtKB-SubCell"/>
</dbReference>
<feature type="domain" description="Flagellar motor switch protein FliG C-terminal" evidence="11">
    <location>
        <begin position="225"/>
        <end position="331"/>
    </location>
</feature>
<dbReference type="PRINTS" id="PR00954">
    <property type="entry name" value="FLGMOTORFLIG"/>
</dbReference>
<organism evidence="14 15">
    <name type="scientific">Methylocystis echinoides</name>
    <dbReference type="NCBI Taxonomy" id="29468"/>
    <lineage>
        <taxon>Bacteria</taxon>
        <taxon>Pseudomonadati</taxon>
        <taxon>Pseudomonadota</taxon>
        <taxon>Alphaproteobacteria</taxon>
        <taxon>Hyphomicrobiales</taxon>
        <taxon>Methylocystaceae</taxon>
        <taxon>Methylocystis</taxon>
    </lineage>
</organism>
<keyword evidence="14" id="KW-0966">Cell projection</keyword>
<dbReference type="GO" id="GO:0005886">
    <property type="term" value="C:plasma membrane"/>
    <property type="evidence" value="ECO:0007669"/>
    <property type="project" value="UniProtKB-SubCell"/>
</dbReference>
<dbReference type="PANTHER" id="PTHR30534:SF0">
    <property type="entry name" value="FLAGELLAR MOTOR SWITCH PROTEIN FLIG"/>
    <property type="match status" value="1"/>
</dbReference>
<keyword evidence="6" id="KW-0145">Chemotaxis</keyword>
<feature type="domain" description="Flagellar motor switch protein FliG middle" evidence="12">
    <location>
        <begin position="124"/>
        <end position="196"/>
    </location>
</feature>
<dbReference type="InterPro" id="IPR028263">
    <property type="entry name" value="FliG_N"/>
</dbReference>
<evidence type="ECO:0000256" key="3">
    <source>
        <dbReference type="ARBA" id="ARBA00010299"/>
    </source>
</evidence>
<keyword evidence="7" id="KW-0283">Flagellar rotation</keyword>
<evidence type="ECO:0000259" key="11">
    <source>
        <dbReference type="Pfam" id="PF01706"/>
    </source>
</evidence>
<dbReference type="SUPFAM" id="SSF48029">
    <property type="entry name" value="FliG"/>
    <property type="match status" value="2"/>
</dbReference>
<keyword evidence="8" id="KW-0472">Membrane</keyword>
<evidence type="ECO:0000256" key="8">
    <source>
        <dbReference type="ARBA" id="ARBA00023136"/>
    </source>
</evidence>
<dbReference type="InterPro" id="IPR011002">
    <property type="entry name" value="FliG_a-hlx"/>
</dbReference>
<dbReference type="EMBL" id="BSEC01000001">
    <property type="protein sequence ID" value="GLI92109.1"/>
    <property type="molecule type" value="Genomic_DNA"/>
</dbReference>
<protein>
    <recommendedName>
        <fullName evidence="4">Flagellar motor switch protein FliG</fullName>
    </recommendedName>
</protein>
<accession>A0A9W6LRB6</accession>
<dbReference type="Pfam" id="PF14842">
    <property type="entry name" value="FliG_N"/>
    <property type="match status" value="1"/>
</dbReference>
<dbReference type="AlphaFoldDB" id="A0A9W6LRB6"/>
<keyword evidence="5" id="KW-1003">Cell membrane</keyword>
<evidence type="ECO:0000313" key="14">
    <source>
        <dbReference type="EMBL" id="GLI92109.1"/>
    </source>
</evidence>
<feature type="domain" description="Flagellar motor switch protein FliG N-terminal" evidence="13">
    <location>
        <begin position="13"/>
        <end position="111"/>
    </location>
</feature>
<dbReference type="Pfam" id="PF01706">
    <property type="entry name" value="FliG_C"/>
    <property type="match status" value="1"/>
</dbReference>
<comment type="function">
    <text evidence="10">FliG is one of three proteins (FliG, FliN, FliM) that forms the rotor-mounted switch complex (C ring), located at the base of the basal body. This complex interacts with the CheY and CheZ chemotaxis proteins, in addition to contacting components of the motor that determine the direction of flagellar rotation.</text>
</comment>
<proteinExistence type="inferred from homology"/>
<evidence type="ECO:0000256" key="9">
    <source>
        <dbReference type="ARBA" id="ARBA00023143"/>
    </source>
</evidence>
<evidence type="ECO:0000256" key="6">
    <source>
        <dbReference type="ARBA" id="ARBA00022500"/>
    </source>
</evidence>
<dbReference type="InterPro" id="IPR032779">
    <property type="entry name" value="FliG_M"/>
</dbReference>
<comment type="subcellular location">
    <subcellularLocation>
        <location evidence="1">Bacterial flagellum basal body</location>
    </subcellularLocation>
    <subcellularLocation>
        <location evidence="2">Cell membrane</location>
        <topology evidence="2">Peripheral membrane protein</topology>
        <orientation evidence="2">Cytoplasmic side</orientation>
    </subcellularLocation>
</comment>
<evidence type="ECO:0000313" key="15">
    <source>
        <dbReference type="Proteomes" id="UP001144323"/>
    </source>
</evidence>
<comment type="similarity">
    <text evidence="3">Belongs to the FliG family.</text>
</comment>
<dbReference type="InterPro" id="IPR023087">
    <property type="entry name" value="Flg_Motor_Flig_C"/>
</dbReference>
<keyword evidence="14" id="KW-0969">Cilium</keyword>
<dbReference type="Pfam" id="PF14841">
    <property type="entry name" value="FliG_M"/>
    <property type="match status" value="1"/>
</dbReference>
<dbReference type="GO" id="GO:0003774">
    <property type="term" value="F:cytoskeletal motor activity"/>
    <property type="evidence" value="ECO:0007669"/>
    <property type="project" value="InterPro"/>
</dbReference>
<evidence type="ECO:0000256" key="4">
    <source>
        <dbReference type="ARBA" id="ARBA00021870"/>
    </source>
</evidence>
<dbReference type="Proteomes" id="UP001144323">
    <property type="component" value="Unassembled WGS sequence"/>
</dbReference>
<evidence type="ECO:0000256" key="1">
    <source>
        <dbReference type="ARBA" id="ARBA00004117"/>
    </source>
</evidence>
<evidence type="ECO:0000256" key="5">
    <source>
        <dbReference type="ARBA" id="ARBA00022475"/>
    </source>
</evidence>
<evidence type="ECO:0000259" key="12">
    <source>
        <dbReference type="Pfam" id="PF14841"/>
    </source>
</evidence>
<dbReference type="GO" id="GO:0006935">
    <property type="term" value="P:chemotaxis"/>
    <property type="evidence" value="ECO:0007669"/>
    <property type="project" value="UniProtKB-KW"/>
</dbReference>
<dbReference type="InterPro" id="IPR000090">
    <property type="entry name" value="Flg_Motor_Flig"/>
</dbReference>
<keyword evidence="9" id="KW-0975">Bacterial flagellum</keyword>
<evidence type="ECO:0000259" key="13">
    <source>
        <dbReference type="Pfam" id="PF14842"/>
    </source>
</evidence>
<gene>
    <name evidence="14" type="primary">fliG</name>
    <name evidence="14" type="ORF">LMG27198_11010</name>
</gene>
<dbReference type="GO" id="GO:0071973">
    <property type="term" value="P:bacterial-type flagellum-dependent cell motility"/>
    <property type="evidence" value="ECO:0007669"/>
    <property type="project" value="InterPro"/>
</dbReference>
<dbReference type="PANTHER" id="PTHR30534">
    <property type="entry name" value="FLAGELLAR MOTOR SWITCH PROTEIN FLIG"/>
    <property type="match status" value="1"/>
</dbReference>
<reference evidence="14" key="1">
    <citation type="journal article" date="2023" name="Int. J. Syst. Evol. Microbiol.">
        <title>Methylocystis iwaonis sp. nov., a type II methane-oxidizing bacterium from surface soil of a rice paddy field in Japan, and emended description of the genus Methylocystis (ex Whittenbury et al. 1970) Bowman et al. 1993.</title>
        <authorList>
            <person name="Kaise H."/>
            <person name="Sawadogo J.B."/>
            <person name="Alam M.S."/>
            <person name="Ueno C."/>
            <person name="Dianou D."/>
            <person name="Shinjo R."/>
            <person name="Asakawa S."/>
        </authorList>
    </citation>
    <scope>NUCLEOTIDE SEQUENCE</scope>
    <source>
        <strain evidence="14">LMG27198</strain>
    </source>
</reference>